<evidence type="ECO:0000313" key="2">
    <source>
        <dbReference type="Proteomes" id="UP001054837"/>
    </source>
</evidence>
<keyword evidence="2" id="KW-1185">Reference proteome</keyword>
<organism evidence="1 2">
    <name type="scientific">Caerostris darwini</name>
    <dbReference type="NCBI Taxonomy" id="1538125"/>
    <lineage>
        <taxon>Eukaryota</taxon>
        <taxon>Metazoa</taxon>
        <taxon>Ecdysozoa</taxon>
        <taxon>Arthropoda</taxon>
        <taxon>Chelicerata</taxon>
        <taxon>Arachnida</taxon>
        <taxon>Araneae</taxon>
        <taxon>Araneomorphae</taxon>
        <taxon>Entelegynae</taxon>
        <taxon>Araneoidea</taxon>
        <taxon>Araneidae</taxon>
        <taxon>Caerostris</taxon>
    </lineage>
</organism>
<accession>A0AAV4PKE9</accession>
<name>A0AAV4PKE9_9ARAC</name>
<gene>
    <name evidence="1" type="primary">ALC62_00057</name>
    <name evidence="1" type="ORF">CDAR_433641</name>
</gene>
<dbReference type="Proteomes" id="UP001054837">
    <property type="component" value="Unassembled WGS sequence"/>
</dbReference>
<sequence>MDRKKRTIAVLSLLALNPKKRRCWVREIYKNRRLQGASENLIEEMRLSDTESFFNFLRMTPAQFDHLLTLVGPIISKNNTNYRDSIQAKDRLALTLRFLASGDLRVSLSYQFRIGRSTVSRIIRETYDAMPPLKRRYCPPGFSDTLSPNGDTILGLWRQEKCALKTVGRFGSNMHTKSAGQLRENFMQYFCSVGQLEWQDHHVLDAGRAY</sequence>
<evidence type="ECO:0008006" key="3">
    <source>
        <dbReference type="Google" id="ProtNLM"/>
    </source>
</evidence>
<dbReference type="EMBL" id="BPLQ01002875">
    <property type="protein sequence ID" value="GIX96191.1"/>
    <property type="molecule type" value="Genomic_DNA"/>
</dbReference>
<proteinExistence type="predicted"/>
<protein>
    <recommendedName>
        <fullName evidence="3">Transposase</fullName>
    </recommendedName>
</protein>
<comment type="caution">
    <text evidence="1">The sequence shown here is derived from an EMBL/GenBank/DDBJ whole genome shotgun (WGS) entry which is preliminary data.</text>
</comment>
<reference evidence="1 2" key="1">
    <citation type="submission" date="2021-06" db="EMBL/GenBank/DDBJ databases">
        <title>Caerostris darwini draft genome.</title>
        <authorList>
            <person name="Kono N."/>
            <person name="Arakawa K."/>
        </authorList>
    </citation>
    <scope>NUCLEOTIDE SEQUENCE [LARGE SCALE GENOMIC DNA]</scope>
</reference>
<evidence type="ECO:0000313" key="1">
    <source>
        <dbReference type="EMBL" id="GIX96191.1"/>
    </source>
</evidence>
<dbReference type="AlphaFoldDB" id="A0AAV4PKE9"/>